<dbReference type="PANTHER" id="PTHR48098:SF6">
    <property type="entry name" value="FERRI-BACILLIBACTIN ESTERASE BESA"/>
    <property type="match status" value="1"/>
</dbReference>
<dbReference type="GO" id="GO:0016787">
    <property type="term" value="F:hydrolase activity"/>
    <property type="evidence" value="ECO:0007669"/>
    <property type="project" value="UniProtKB-KW"/>
</dbReference>
<dbReference type="PANTHER" id="PTHR48098">
    <property type="entry name" value="ENTEROCHELIN ESTERASE-RELATED"/>
    <property type="match status" value="1"/>
</dbReference>
<dbReference type="SMART" id="SM01065">
    <property type="entry name" value="CBM_2"/>
    <property type="match status" value="1"/>
</dbReference>
<dbReference type="InterPro" id="IPR013783">
    <property type="entry name" value="Ig-like_fold"/>
</dbReference>
<dbReference type="Gene3D" id="2.60.40.10">
    <property type="entry name" value="Immunoglobulins"/>
    <property type="match status" value="1"/>
</dbReference>
<dbReference type="InterPro" id="IPR029058">
    <property type="entry name" value="AB_hydrolase_fold"/>
</dbReference>
<feature type="domain" description="CBM20" evidence="1">
    <location>
        <begin position="32"/>
        <end position="124"/>
    </location>
</feature>
<dbReference type="Pfam" id="PF00756">
    <property type="entry name" value="Esterase"/>
    <property type="match status" value="1"/>
</dbReference>
<dbReference type="CDD" id="cd02859">
    <property type="entry name" value="E_set_AMPKbeta_like_N"/>
    <property type="match status" value="1"/>
</dbReference>
<dbReference type="InterPro" id="IPR002044">
    <property type="entry name" value="CBM20"/>
</dbReference>
<dbReference type="InterPro" id="IPR013784">
    <property type="entry name" value="Carb-bd-like_fold"/>
</dbReference>
<dbReference type="SUPFAM" id="SSF53474">
    <property type="entry name" value="alpha/beta-Hydrolases"/>
    <property type="match status" value="1"/>
</dbReference>
<dbReference type="Proteomes" id="UP001142592">
    <property type="component" value="Unassembled WGS sequence"/>
</dbReference>
<dbReference type="GO" id="GO:2001070">
    <property type="term" value="F:starch binding"/>
    <property type="evidence" value="ECO:0007669"/>
    <property type="project" value="InterPro"/>
</dbReference>
<gene>
    <name evidence="2" type="ORF">OQZ29_15180</name>
</gene>
<evidence type="ECO:0000313" key="2">
    <source>
        <dbReference type="EMBL" id="MCX3266099.1"/>
    </source>
</evidence>
<keyword evidence="2" id="KW-0378">Hydrolase</keyword>
<dbReference type="AlphaFoldDB" id="A0A9X3IAJ3"/>
<protein>
    <submittedName>
        <fullName evidence="2">Alpha/beta hydrolase-fold protein</fullName>
    </submittedName>
</protein>
<dbReference type="SUPFAM" id="SSF49452">
    <property type="entry name" value="Starch-binding domain-like"/>
    <property type="match status" value="1"/>
</dbReference>
<accession>A0A9X3IAJ3</accession>
<dbReference type="InterPro" id="IPR000801">
    <property type="entry name" value="Esterase-like"/>
</dbReference>
<name>A0A9X3IAJ3_9SPHI</name>
<evidence type="ECO:0000313" key="3">
    <source>
        <dbReference type="Proteomes" id="UP001142592"/>
    </source>
</evidence>
<dbReference type="Gene3D" id="3.40.50.1820">
    <property type="entry name" value="alpha/beta hydrolase"/>
    <property type="match status" value="1"/>
</dbReference>
<dbReference type="InterPro" id="IPR050583">
    <property type="entry name" value="Mycobacterial_A85_antigen"/>
</dbReference>
<proteinExistence type="predicted"/>
<keyword evidence="3" id="KW-1185">Reference proteome</keyword>
<evidence type="ECO:0000259" key="1">
    <source>
        <dbReference type="SMART" id="SM01065"/>
    </source>
</evidence>
<dbReference type="RefSeq" id="WP_157258914.1">
    <property type="nucleotide sequence ID" value="NZ_JAPJUH010000004.1"/>
</dbReference>
<organism evidence="2 3">
    <name type="scientific">Pedobacter agri</name>
    <dbReference type="NCBI Taxonomy" id="454586"/>
    <lineage>
        <taxon>Bacteria</taxon>
        <taxon>Pseudomonadati</taxon>
        <taxon>Bacteroidota</taxon>
        <taxon>Sphingobacteriia</taxon>
        <taxon>Sphingobacteriales</taxon>
        <taxon>Sphingobacteriaceae</taxon>
        <taxon>Pedobacter</taxon>
    </lineage>
</organism>
<reference evidence="2" key="1">
    <citation type="submission" date="2022-11" db="EMBL/GenBank/DDBJ databases">
        <authorList>
            <person name="Graham C."/>
            <person name="Newman J.D."/>
        </authorList>
    </citation>
    <scope>NUCLEOTIDE SEQUENCE</scope>
    <source>
        <strain evidence="2">DSM 19486</strain>
    </source>
</reference>
<comment type="caution">
    <text evidence="2">The sequence shown here is derived from an EMBL/GenBank/DDBJ whole genome shotgun (WGS) entry which is preliminary data.</text>
</comment>
<sequence>MKDFLNFRNQDNSMLKRLVLLFMLLPLTLAAQVNVMLSVHVPNKTEDSLFVAGNFNDWNPKSKAFNLKRKDDSTYVISLNLPKEIHEFKITRGSWETVECQINGKPIANRTLNLNVDTNMDLRVASWSDHFKQVKEVYHFGDHVHIVDSAFFIPQLNKHRQVWIYLPKGYAKSKKKYPVIYMHDGQNLFHANPPRADEWAVDSVVDSLIREGSKEMIIVGINHGEKDRLKEYNPWDSQYGKGEGKEYVSFLVETLKPFIDSKYRTLKDAKNTSIAGSSMGGLISMYAIAAHPKVFGSAGIFSPAFWLAPNIYTELNEKLVALKNSKIFFVAGDKEGPAMVRDMKKVHDLLNPDGDNKNVVLLEKADGKHTEWFWHREFVQFYQFIAR</sequence>
<dbReference type="EMBL" id="JAPJUH010000004">
    <property type="protein sequence ID" value="MCX3266099.1"/>
    <property type="molecule type" value="Genomic_DNA"/>
</dbReference>